<sequence>MAEKLDTSPEEEAIKDEAREFMTGLVGSGAGDQTNDSAGAPTADGADIIKAWKSKYSAAPEDTTMEDFWSLYDPYLTSIWKMVYDEADSNENLKETIGFVEDLLPQPGMTQLKKDHDCWCVVHTLENLGIEGVWFFNGPDPSKLFAANEDTSWYTFTQLRPEAIDPVKAAVAKIMMPIEGKLSGKVVKDTKVFC</sequence>
<accession>A0AAD8Y4D6</accession>
<dbReference type="GO" id="GO:0003746">
    <property type="term" value="F:translation elongation factor activity"/>
    <property type="evidence" value="ECO:0007669"/>
    <property type="project" value="InterPro"/>
</dbReference>
<evidence type="ECO:0000256" key="1">
    <source>
        <dbReference type="SAM" id="MobiDB-lite"/>
    </source>
</evidence>
<evidence type="ECO:0000313" key="3">
    <source>
        <dbReference type="EMBL" id="KAK1738601.1"/>
    </source>
</evidence>
<dbReference type="Gene3D" id="3.30.70.1010">
    <property type="entry name" value="Translation elongation factor EF1B, gamma chain, conserved domain"/>
    <property type="match status" value="1"/>
</dbReference>
<keyword evidence="4" id="KW-1185">Reference proteome</keyword>
<organism evidence="3 4">
    <name type="scientific">Skeletonema marinoi</name>
    <dbReference type="NCBI Taxonomy" id="267567"/>
    <lineage>
        <taxon>Eukaryota</taxon>
        <taxon>Sar</taxon>
        <taxon>Stramenopiles</taxon>
        <taxon>Ochrophyta</taxon>
        <taxon>Bacillariophyta</taxon>
        <taxon>Coscinodiscophyceae</taxon>
        <taxon>Thalassiosirophycidae</taxon>
        <taxon>Thalassiosirales</taxon>
        <taxon>Skeletonemataceae</taxon>
        <taxon>Skeletonema</taxon>
        <taxon>Skeletonema marinoi-dohrnii complex</taxon>
    </lineage>
</organism>
<gene>
    <name evidence="3" type="ORF">QTG54_010631</name>
</gene>
<evidence type="ECO:0000259" key="2">
    <source>
        <dbReference type="SMART" id="SM01183"/>
    </source>
</evidence>
<name>A0AAD8Y4D6_9STRA</name>
<dbReference type="SMART" id="SM01183">
    <property type="entry name" value="EF1G"/>
    <property type="match status" value="1"/>
</dbReference>
<evidence type="ECO:0000313" key="4">
    <source>
        <dbReference type="Proteomes" id="UP001224775"/>
    </source>
</evidence>
<proteinExistence type="predicted"/>
<dbReference type="InterPro" id="IPR036433">
    <property type="entry name" value="EF1B_G_C_sf"/>
</dbReference>
<dbReference type="Proteomes" id="UP001224775">
    <property type="component" value="Unassembled WGS sequence"/>
</dbReference>
<feature type="domain" description="EF-1-gamma C-terminal" evidence="2">
    <location>
        <begin position="41"/>
        <end position="140"/>
    </location>
</feature>
<comment type="caution">
    <text evidence="3">The sequence shown here is derived from an EMBL/GenBank/DDBJ whole genome shotgun (WGS) entry which is preliminary data.</text>
</comment>
<reference evidence="3" key="1">
    <citation type="submission" date="2023-06" db="EMBL/GenBank/DDBJ databases">
        <title>Survivors Of The Sea: Transcriptome response of Skeletonema marinoi to long-term dormancy.</title>
        <authorList>
            <person name="Pinder M.I.M."/>
            <person name="Kourtchenko O."/>
            <person name="Robertson E.K."/>
            <person name="Larsson T."/>
            <person name="Maumus F."/>
            <person name="Osuna-Cruz C.M."/>
            <person name="Vancaester E."/>
            <person name="Stenow R."/>
            <person name="Vandepoele K."/>
            <person name="Ploug H."/>
            <person name="Bruchert V."/>
            <person name="Godhe A."/>
            <person name="Topel M."/>
        </authorList>
    </citation>
    <scope>NUCLEOTIDE SEQUENCE</scope>
    <source>
        <strain evidence="3">R05AC</strain>
    </source>
</reference>
<dbReference type="SUPFAM" id="SSF89942">
    <property type="entry name" value="eEF1-gamma domain"/>
    <property type="match status" value="1"/>
</dbReference>
<dbReference type="EMBL" id="JATAAI010000020">
    <property type="protein sequence ID" value="KAK1738601.1"/>
    <property type="molecule type" value="Genomic_DNA"/>
</dbReference>
<dbReference type="AlphaFoldDB" id="A0AAD8Y4D6"/>
<dbReference type="Pfam" id="PF00647">
    <property type="entry name" value="EF1G"/>
    <property type="match status" value="1"/>
</dbReference>
<feature type="region of interest" description="Disordered" evidence="1">
    <location>
        <begin position="1"/>
        <end position="42"/>
    </location>
</feature>
<dbReference type="InterPro" id="IPR001662">
    <property type="entry name" value="EF1B_G_C"/>
</dbReference>
<protein>
    <recommendedName>
        <fullName evidence="2">EF-1-gamma C-terminal domain-containing protein</fullName>
    </recommendedName>
</protein>